<keyword evidence="3" id="KW-1185">Reference proteome</keyword>
<dbReference type="AlphaFoldDB" id="A0A4Y7T921"/>
<accession>A0A4Y7T921</accession>
<gene>
    <name evidence="2" type="ORF">FA13DRAFT_1630888</name>
</gene>
<protein>
    <submittedName>
        <fullName evidence="2">Uncharacterized protein</fullName>
    </submittedName>
</protein>
<dbReference type="Proteomes" id="UP000298030">
    <property type="component" value="Unassembled WGS sequence"/>
</dbReference>
<dbReference type="InterPro" id="IPR046521">
    <property type="entry name" value="DUF6698"/>
</dbReference>
<feature type="region of interest" description="Disordered" evidence="1">
    <location>
        <begin position="315"/>
        <end position="354"/>
    </location>
</feature>
<reference evidence="2 3" key="1">
    <citation type="journal article" date="2019" name="Nat. Ecol. Evol.">
        <title>Megaphylogeny resolves global patterns of mushroom evolution.</title>
        <authorList>
            <person name="Varga T."/>
            <person name="Krizsan K."/>
            <person name="Foldi C."/>
            <person name="Dima B."/>
            <person name="Sanchez-Garcia M."/>
            <person name="Sanchez-Ramirez S."/>
            <person name="Szollosi G.J."/>
            <person name="Szarkandi J.G."/>
            <person name="Papp V."/>
            <person name="Albert L."/>
            <person name="Andreopoulos W."/>
            <person name="Angelini C."/>
            <person name="Antonin V."/>
            <person name="Barry K.W."/>
            <person name="Bougher N.L."/>
            <person name="Buchanan P."/>
            <person name="Buyck B."/>
            <person name="Bense V."/>
            <person name="Catcheside P."/>
            <person name="Chovatia M."/>
            <person name="Cooper J."/>
            <person name="Damon W."/>
            <person name="Desjardin D."/>
            <person name="Finy P."/>
            <person name="Geml J."/>
            <person name="Haridas S."/>
            <person name="Hughes K."/>
            <person name="Justo A."/>
            <person name="Karasinski D."/>
            <person name="Kautmanova I."/>
            <person name="Kiss B."/>
            <person name="Kocsube S."/>
            <person name="Kotiranta H."/>
            <person name="LaButti K.M."/>
            <person name="Lechner B.E."/>
            <person name="Liimatainen K."/>
            <person name="Lipzen A."/>
            <person name="Lukacs Z."/>
            <person name="Mihaltcheva S."/>
            <person name="Morgado L.N."/>
            <person name="Niskanen T."/>
            <person name="Noordeloos M.E."/>
            <person name="Ohm R.A."/>
            <person name="Ortiz-Santana B."/>
            <person name="Ovrebo C."/>
            <person name="Racz N."/>
            <person name="Riley R."/>
            <person name="Savchenko A."/>
            <person name="Shiryaev A."/>
            <person name="Soop K."/>
            <person name="Spirin V."/>
            <person name="Szebenyi C."/>
            <person name="Tomsovsky M."/>
            <person name="Tulloss R.E."/>
            <person name="Uehling J."/>
            <person name="Grigoriev I.V."/>
            <person name="Vagvolgyi C."/>
            <person name="Papp T."/>
            <person name="Martin F.M."/>
            <person name="Miettinen O."/>
            <person name="Hibbett D.S."/>
            <person name="Nagy L.G."/>
        </authorList>
    </citation>
    <scope>NUCLEOTIDE SEQUENCE [LARGE SCALE GENOMIC DNA]</scope>
    <source>
        <strain evidence="2 3">FP101781</strain>
    </source>
</reference>
<evidence type="ECO:0000256" key="1">
    <source>
        <dbReference type="SAM" id="MobiDB-lite"/>
    </source>
</evidence>
<evidence type="ECO:0000313" key="2">
    <source>
        <dbReference type="EMBL" id="TEB30438.1"/>
    </source>
</evidence>
<organism evidence="2 3">
    <name type="scientific">Coprinellus micaceus</name>
    <name type="common">Glistening ink-cap mushroom</name>
    <name type="synonym">Coprinus micaceus</name>
    <dbReference type="NCBI Taxonomy" id="71717"/>
    <lineage>
        <taxon>Eukaryota</taxon>
        <taxon>Fungi</taxon>
        <taxon>Dikarya</taxon>
        <taxon>Basidiomycota</taxon>
        <taxon>Agaricomycotina</taxon>
        <taxon>Agaricomycetes</taxon>
        <taxon>Agaricomycetidae</taxon>
        <taxon>Agaricales</taxon>
        <taxon>Agaricineae</taxon>
        <taxon>Psathyrellaceae</taxon>
        <taxon>Coprinellus</taxon>
    </lineage>
</organism>
<comment type="caution">
    <text evidence="2">The sequence shown here is derived from an EMBL/GenBank/DDBJ whole genome shotgun (WGS) entry which is preliminary data.</text>
</comment>
<proteinExistence type="predicted"/>
<sequence length="354" mass="40119">TDPLVGHGRHFGRTVRTFCRVHTLISNGLSRTMQLELERLTEADLSEMELSDHRQYQQLLVLSPGLEERLNTGTEGDLRYVADMITKGMGSARSDDTKSLKAAVVDWITPLNEVLSPPLQRNIKSDRGYLHPRMGELLCPVNFDWNDPKIRRELKSGLLVPSGDMWPRFLFRNYEYNPADPWDGLLRSGLLVKAYKHVFTSPSSVYSNDGATKSTKSSNARIHGMTSVTIPSIAYIATQVRFALSSGSTFSRTDRATDSEYFYELLIEVLEDPEEYVEVSALLEWWNRQIFPSYQIHHRAVHQDSVPAKIKERRRLITDGTWEGSPAEHPGSDPSSSQRPSPPLGAAFEQEERE</sequence>
<dbReference type="EMBL" id="QPFP01000023">
    <property type="protein sequence ID" value="TEB30438.1"/>
    <property type="molecule type" value="Genomic_DNA"/>
</dbReference>
<dbReference type="OrthoDB" id="3160134at2759"/>
<feature type="non-terminal residue" evidence="2">
    <location>
        <position position="1"/>
    </location>
</feature>
<name>A0A4Y7T921_COPMI</name>
<dbReference type="Pfam" id="PF20414">
    <property type="entry name" value="DUF6698"/>
    <property type="match status" value="1"/>
</dbReference>
<evidence type="ECO:0000313" key="3">
    <source>
        <dbReference type="Proteomes" id="UP000298030"/>
    </source>
</evidence>